<feature type="transmembrane region" description="Helical" evidence="1">
    <location>
        <begin position="82"/>
        <end position="103"/>
    </location>
</feature>
<proteinExistence type="predicted"/>
<sequence>MTGSPIIGDVLSETQKKNTRAVKQSLQLLFNNEYLGLIAYIQLIIPVLYLLYMPVLQALPNRVYYPSHFVLMENADEFLDRMTMIAVLALLQLVVLCVLHTFVATQFAVSTVYQIAFVLETHLRLVDMTSHFSLTG</sequence>
<keyword evidence="1" id="KW-0472">Membrane</keyword>
<name>A0ABD3ETU1_9STRA</name>
<feature type="transmembrane region" description="Helical" evidence="1">
    <location>
        <begin position="34"/>
        <end position="52"/>
    </location>
</feature>
<evidence type="ECO:0000313" key="2">
    <source>
        <dbReference type="EMBL" id="KAL3657756.1"/>
    </source>
</evidence>
<comment type="caution">
    <text evidence="2">The sequence shown here is derived from an EMBL/GenBank/DDBJ whole genome shotgun (WGS) entry which is preliminary data.</text>
</comment>
<dbReference type="EMBL" id="JBIMZQ010000061">
    <property type="protein sequence ID" value="KAL3657756.1"/>
    <property type="molecule type" value="Genomic_DNA"/>
</dbReference>
<keyword evidence="1" id="KW-1133">Transmembrane helix</keyword>
<evidence type="ECO:0008006" key="4">
    <source>
        <dbReference type="Google" id="ProtNLM"/>
    </source>
</evidence>
<keyword evidence="3" id="KW-1185">Reference proteome</keyword>
<gene>
    <name evidence="2" type="ORF">V7S43_017328</name>
</gene>
<protein>
    <recommendedName>
        <fullName evidence="4">ABC transmembrane type-1 domain-containing protein</fullName>
    </recommendedName>
</protein>
<evidence type="ECO:0000313" key="3">
    <source>
        <dbReference type="Proteomes" id="UP001632037"/>
    </source>
</evidence>
<reference evidence="2 3" key="1">
    <citation type="submission" date="2024-09" db="EMBL/GenBank/DDBJ databases">
        <title>Genome sequencing and assembly of Phytophthora oleae, isolate VK10A, causative agent of rot of olive drupes.</title>
        <authorList>
            <person name="Conti Taguali S."/>
            <person name="Riolo M."/>
            <person name="La Spada F."/>
            <person name="Cacciola S.O."/>
            <person name="Dionisio G."/>
        </authorList>
    </citation>
    <scope>NUCLEOTIDE SEQUENCE [LARGE SCALE GENOMIC DNA]</scope>
    <source>
        <strain evidence="2 3">VK10A</strain>
    </source>
</reference>
<evidence type="ECO:0000256" key="1">
    <source>
        <dbReference type="SAM" id="Phobius"/>
    </source>
</evidence>
<accession>A0ABD3ETU1</accession>
<dbReference type="AlphaFoldDB" id="A0ABD3ETU1"/>
<keyword evidence="1" id="KW-0812">Transmembrane</keyword>
<organism evidence="2 3">
    <name type="scientific">Phytophthora oleae</name>
    <dbReference type="NCBI Taxonomy" id="2107226"/>
    <lineage>
        <taxon>Eukaryota</taxon>
        <taxon>Sar</taxon>
        <taxon>Stramenopiles</taxon>
        <taxon>Oomycota</taxon>
        <taxon>Peronosporomycetes</taxon>
        <taxon>Peronosporales</taxon>
        <taxon>Peronosporaceae</taxon>
        <taxon>Phytophthora</taxon>
    </lineage>
</organism>
<dbReference type="Proteomes" id="UP001632037">
    <property type="component" value="Unassembled WGS sequence"/>
</dbReference>